<proteinExistence type="predicted"/>
<reference evidence="3 4" key="1">
    <citation type="submission" date="2018-08" db="EMBL/GenBank/DDBJ databases">
        <title>A genome reference for cultivated species of the human gut microbiota.</title>
        <authorList>
            <person name="Zou Y."/>
            <person name="Xue W."/>
            <person name="Luo G."/>
        </authorList>
    </citation>
    <scope>NUCLEOTIDE SEQUENCE [LARGE SCALE GENOMIC DNA]</scope>
    <source>
        <strain evidence="3 4">AF35-6BH</strain>
    </source>
</reference>
<name>A0A415PN33_9FIRM</name>
<reference evidence="2" key="2">
    <citation type="submission" date="2021-02" db="EMBL/GenBank/DDBJ databases">
        <title>Infant gut strain persistence is associated with maternal origin, phylogeny, and functional potential including surface adhesion and iron acquisition.</title>
        <authorList>
            <person name="Lou Y.C."/>
        </authorList>
    </citation>
    <scope>NUCLEOTIDE SEQUENCE</scope>
    <source>
        <strain evidence="2">L3_108_103G1_dasL3_108_103G1_concoct_2</strain>
    </source>
</reference>
<accession>A0A415PN33</accession>
<feature type="transmembrane region" description="Helical" evidence="1">
    <location>
        <begin position="34"/>
        <end position="51"/>
    </location>
</feature>
<evidence type="ECO:0000313" key="3">
    <source>
        <dbReference type="EMBL" id="RHM14114.1"/>
    </source>
</evidence>
<keyword evidence="1" id="KW-0812">Transmembrane</keyword>
<comment type="caution">
    <text evidence="3">The sequence shown here is derived from an EMBL/GenBank/DDBJ whole genome shotgun (WGS) entry which is preliminary data.</text>
</comment>
<dbReference type="RefSeq" id="WP_022419955.1">
    <property type="nucleotide sequence ID" value="NZ_CAJKGD010000012.1"/>
</dbReference>
<keyword evidence="1" id="KW-1133">Transmembrane helix</keyword>
<protein>
    <submittedName>
        <fullName evidence="3">Uncharacterized protein</fullName>
    </submittedName>
</protein>
<dbReference type="EMBL" id="JAGZMZ010000010">
    <property type="protein sequence ID" value="MBS4884178.1"/>
    <property type="molecule type" value="Genomic_DNA"/>
</dbReference>
<dbReference type="Proteomes" id="UP000753219">
    <property type="component" value="Unassembled WGS sequence"/>
</dbReference>
<dbReference type="EMBL" id="QRPK01000009">
    <property type="protein sequence ID" value="RHM14114.1"/>
    <property type="molecule type" value="Genomic_DNA"/>
</dbReference>
<evidence type="ECO:0000313" key="4">
    <source>
        <dbReference type="Proteomes" id="UP000284868"/>
    </source>
</evidence>
<evidence type="ECO:0000256" key="1">
    <source>
        <dbReference type="SAM" id="Phobius"/>
    </source>
</evidence>
<organism evidence="3 4">
    <name type="scientific">Amedibacillus dolichus</name>
    <dbReference type="NCBI Taxonomy" id="31971"/>
    <lineage>
        <taxon>Bacteria</taxon>
        <taxon>Bacillati</taxon>
        <taxon>Bacillota</taxon>
        <taxon>Erysipelotrichia</taxon>
        <taxon>Erysipelotrichales</taxon>
        <taxon>Erysipelotrichaceae</taxon>
        <taxon>Amedibacillus</taxon>
    </lineage>
</organism>
<dbReference type="Proteomes" id="UP000284868">
    <property type="component" value="Unassembled WGS sequence"/>
</dbReference>
<gene>
    <name evidence="3" type="ORF">DWZ83_03155</name>
    <name evidence="2" type="ORF">KHZ85_05365</name>
</gene>
<evidence type="ECO:0000313" key="2">
    <source>
        <dbReference type="EMBL" id="MBS4884178.1"/>
    </source>
</evidence>
<dbReference type="AlphaFoldDB" id="A0A415PN33"/>
<sequence>MKQLWKYRFEFCIALSGVLLLGSLLFPTTMPEELYVLLLILFLVSIVLLKLNGINNYLKKKIQKGGRIL</sequence>
<keyword evidence="1" id="KW-0472">Membrane</keyword>
<keyword evidence="4" id="KW-1185">Reference proteome</keyword>
<feature type="transmembrane region" description="Helical" evidence="1">
    <location>
        <begin position="7"/>
        <end position="28"/>
    </location>
</feature>